<feature type="transmembrane region" description="Helical" evidence="6">
    <location>
        <begin position="97"/>
        <end position="119"/>
    </location>
</feature>
<evidence type="ECO:0000256" key="2">
    <source>
        <dbReference type="ARBA" id="ARBA00022692"/>
    </source>
</evidence>
<feature type="transmembrane region" description="Helical" evidence="6">
    <location>
        <begin position="125"/>
        <end position="148"/>
    </location>
</feature>
<evidence type="ECO:0000313" key="8">
    <source>
        <dbReference type="EMBL" id="TYC99172.1"/>
    </source>
</evidence>
<evidence type="ECO:0000256" key="6">
    <source>
        <dbReference type="RuleBase" id="RU361157"/>
    </source>
</evidence>
<feature type="transmembrane region" description="Helical" evidence="6">
    <location>
        <begin position="43"/>
        <end position="67"/>
    </location>
</feature>
<dbReference type="PROSITE" id="PS51012">
    <property type="entry name" value="ABC_TM2"/>
    <property type="match status" value="1"/>
</dbReference>
<dbReference type="GO" id="GO:0046677">
    <property type="term" value="P:response to antibiotic"/>
    <property type="evidence" value="ECO:0007669"/>
    <property type="project" value="UniProtKB-KW"/>
</dbReference>
<organism evidence="8 9">
    <name type="scientific">Arthrobacter echini</name>
    <dbReference type="NCBI Taxonomy" id="1529066"/>
    <lineage>
        <taxon>Bacteria</taxon>
        <taxon>Bacillati</taxon>
        <taxon>Actinomycetota</taxon>
        <taxon>Actinomycetes</taxon>
        <taxon>Micrococcales</taxon>
        <taxon>Micrococcaceae</taxon>
        <taxon>Arthrobacter</taxon>
    </lineage>
</organism>
<evidence type="ECO:0000256" key="5">
    <source>
        <dbReference type="ARBA" id="ARBA00023251"/>
    </source>
</evidence>
<dbReference type="PANTHER" id="PTHR43229">
    <property type="entry name" value="NODULATION PROTEIN J"/>
    <property type="match status" value="1"/>
</dbReference>
<gene>
    <name evidence="8" type="ORF">FQ377_07830</name>
</gene>
<dbReference type="Pfam" id="PF01061">
    <property type="entry name" value="ABC2_membrane"/>
    <property type="match status" value="1"/>
</dbReference>
<feature type="domain" description="ABC transmembrane type-2" evidence="7">
    <location>
        <begin position="7"/>
        <end position="241"/>
    </location>
</feature>
<evidence type="ECO:0000256" key="4">
    <source>
        <dbReference type="ARBA" id="ARBA00023136"/>
    </source>
</evidence>
<comment type="subcellular location">
    <subcellularLocation>
        <location evidence="6">Cell membrane</location>
        <topology evidence="6">Multi-pass membrane protein</topology>
    </subcellularLocation>
    <subcellularLocation>
        <location evidence="1">Membrane</location>
        <topology evidence="1">Multi-pass membrane protein</topology>
    </subcellularLocation>
</comment>
<keyword evidence="2 6" id="KW-0812">Transmembrane</keyword>
<dbReference type="InterPro" id="IPR051784">
    <property type="entry name" value="Nod_factor_ABC_transporter"/>
</dbReference>
<dbReference type="EMBL" id="VSLD01000003">
    <property type="protein sequence ID" value="TYC99172.1"/>
    <property type="molecule type" value="Genomic_DNA"/>
</dbReference>
<dbReference type="InterPro" id="IPR047817">
    <property type="entry name" value="ABC2_TM_bact-type"/>
</dbReference>
<feature type="transmembrane region" description="Helical" evidence="6">
    <location>
        <begin position="214"/>
        <end position="234"/>
    </location>
</feature>
<evidence type="ECO:0000256" key="3">
    <source>
        <dbReference type="ARBA" id="ARBA00022989"/>
    </source>
</evidence>
<dbReference type="InterPro" id="IPR013525">
    <property type="entry name" value="ABC2_TM"/>
</dbReference>
<name>A0A5D0XTM7_9MICC</name>
<keyword evidence="9" id="KW-1185">Reference proteome</keyword>
<proteinExistence type="inferred from homology"/>
<comment type="caution">
    <text evidence="6">Lacks conserved residue(s) required for the propagation of feature annotation.</text>
</comment>
<evidence type="ECO:0000313" key="9">
    <source>
        <dbReference type="Proteomes" id="UP000323410"/>
    </source>
</evidence>
<keyword evidence="4 6" id="KW-0472">Membrane</keyword>
<evidence type="ECO:0000259" key="7">
    <source>
        <dbReference type="PROSITE" id="PS51012"/>
    </source>
</evidence>
<keyword evidence="3 6" id="KW-1133">Transmembrane helix</keyword>
<keyword evidence="6" id="KW-0813">Transport</keyword>
<dbReference type="PRINTS" id="PR00164">
    <property type="entry name" value="ABC2TRNSPORT"/>
</dbReference>
<dbReference type="AlphaFoldDB" id="A0A5D0XTM7"/>
<feature type="transmembrane region" description="Helical" evidence="6">
    <location>
        <begin position="7"/>
        <end position="31"/>
    </location>
</feature>
<dbReference type="GO" id="GO:0043190">
    <property type="term" value="C:ATP-binding cassette (ABC) transporter complex"/>
    <property type="evidence" value="ECO:0007669"/>
    <property type="project" value="InterPro"/>
</dbReference>
<dbReference type="GO" id="GO:0140359">
    <property type="term" value="F:ABC-type transporter activity"/>
    <property type="evidence" value="ECO:0007669"/>
    <property type="project" value="InterPro"/>
</dbReference>
<keyword evidence="6" id="KW-1003">Cell membrane</keyword>
<comment type="caution">
    <text evidence="8">The sequence shown here is derived from an EMBL/GenBank/DDBJ whole genome shotgun (WGS) entry which is preliminary data.</text>
</comment>
<accession>A0A5D0XTM7</accession>
<dbReference type="OrthoDB" id="9778589at2"/>
<dbReference type="PANTHER" id="PTHR43229:SF2">
    <property type="entry name" value="NODULATION PROTEIN J"/>
    <property type="match status" value="1"/>
</dbReference>
<sequence>MRSYRWTLLASSVGTPVVYLFALGVGLATLVDQKSAEAFGGVSYLAFIAPALLASAAIMTAATEFTYPVMDGFKWRRVYYGPHASPLGTEQIVNGHVLAITLRLLASTVIYFLIIAAFGASPSPAGVLVVPVAVLTGLAFGLPLLAYAAGVEDDRGQFPLVMRFVVTPLFLFSGTFFPLETLPLFLRWIGWISPLWHGTELGRALTYGYELPGWLALVHGIVLVVLAVVGLYLARSVFARRLGR</sequence>
<reference evidence="8 9" key="1">
    <citation type="submission" date="2019-08" db="EMBL/GenBank/DDBJ databases">
        <title>Genone of Arthrobacter echini P9.</title>
        <authorList>
            <person name="Bowman J.P."/>
        </authorList>
    </citation>
    <scope>NUCLEOTIDE SEQUENCE [LARGE SCALE GENOMIC DNA]</scope>
    <source>
        <strain evidence="8 9">P9</strain>
    </source>
</reference>
<evidence type="ECO:0000256" key="1">
    <source>
        <dbReference type="ARBA" id="ARBA00004141"/>
    </source>
</evidence>
<dbReference type="PIRSF" id="PIRSF006648">
    <property type="entry name" value="DrrB"/>
    <property type="match status" value="1"/>
</dbReference>
<protein>
    <recommendedName>
        <fullName evidence="6">Transport permease protein</fullName>
    </recommendedName>
</protein>
<dbReference type="InterPro" id="IPR000412">
    <property type="entry name" value="ABC_2_transport"/>
</dbReference>
<keyword evidence="5" id="KW-0046">Antibiotic resistance</keyword>
<comment type="similarity">
    <text evidence="6">Belongs to the ABC-2 integral membrane protein family.</text>
</comment>
<dbReference type="Proteomes" id="UP000323410">
    <property type="component" value="Unassembled WGS sequence"/>
</dbReference>